<feature type="domain" description="DUF7082" evidence="2">
    <location>
        <begin position="33"/>
        <end position="186"/>
    </location>
</feature>
<organism evidence="3 4">
    <name type="scientific">Clavispora lusitaniae</name>
    <name type="common">Candida lusitaniae</name>
    <dbReference type="NCBI Taxonomy" id="36911"/>
    <lineage>
        <taxon>Eukaryota</taxon>
        <taxon>Fungi</taxon>
        <taxon>Dikarya</taxon>
        <taxon>Ascomycota</taxon>
        <taxon>Saccharomycotina</taxon>
        <taxon>Pichiomycetes</taxon>
        <taxon>Metschnikowiaceae</taxon>
        <taxon>Clavispora</taxon>
    </lineage>
</organism>
<reference evidence="3 4" key="1">
    <citation type="submission" date="2017-04" db="EMBL/GenBank/DDBJ databases">
        <title>Draft genome of the yeast Clavispora lusitaniae type strain CBS 6936.</title>
        <authorList>
            <person name="Durrens P."/>
            <person name="Klopp C."/>
            <person name="Biteau N."/>
            <person name="Fitton-Ouhabi V."/>
            <person name="Dementhon K."/>
            <person name="Accoceberry I."/>
            <person name="Sherman D.J."/>
            <person name="Noel T."/>
        </authorList>
    </citation>
    <scope>NUCLEOTIDE SEQUENCE [LARGE SCALE GENOMIC DNA]</scope>
    <source>
        <strain evidence="3 4">CBS 6936</strain>
    </source>
</reference>
<dbReference type="KEGG" id="clus:A9F13_04g02915"/>
<evidence type="ECO:0000313" key="4">
    <source>
        <dbReference type="Proteomes" id="UP000195602"/>
    </source>
</evidence>
<name>A0AA91Q1S2_CLALS</name>
<dbReference type="AlphaFoldDB" id="A0AA91Q1S2"/>
<dbReference type="EMBL" id="LYUB02000004">
    <property type="protein sequence ID" value="OVF09786.1"/>
    <property type="molecule type" value="Genomic_DNA"/>
</dbReference>
<feature type="compositionally biased region" description="Low complexity" evidence="1">
    <location>
        <begin position="207"/>
        <end position="220"/>
    </location>
</feature>
<feature type="compositionally biased region" description="Low complexity" evidence="1">
    <location>
        <begin position="309"/>
        <end position="324"/>
    </location>
</feature>
<dbReference type="PANTHER" id="PTHR39463:SF1">
    <property type="entry name" value="MEDUSA"/>
    <property type="match status" value="1"/>
</dbReference>
<proteinExistence type="predicted"/>
<dbReference type="Proteomes" id="UP000195602">
    <property type="component" value="Unassembled WGS sequence"/>
</dbReference>
<evidence type="ECO:0000259" key="2">
    <source>
        <dbReference type="Pfam" id="PF23305"/>
    </source>
</evidence>
<feature type="compositionally biased region" description="Basic and acidic residues" evidence="1">
    <location>
        <begin position="346"/>
        <end position="355"/>
    </location>
</feature>
<dbReference type="InterPro" id="IPR055509">
    <property type="entry name" value="DUF7082"/>
</dbReference>
<dbReference type="PANTHER" id="PTHR39463">
    <property type="entry name" value="MEDUSA"/>
    <property type="match status" value="1"/>
</dbReference>
<gene>
    <name evidence="3" type="ORF">A9F13_04g02915</name>
</gene>
<feature type="compositionally biased region" description="Low complexity" evidence="1">
    <location>
        <begin position="356"/>
        <end position="366"/>
    </location>
</feature>
<evidence type="ECO:0000256" key="1">
    <source>
        <dbReference type="SAM" id="MobiDB-lite"/>
    </source>
</evidence>
<evidence type="ECO:0000313" key="3">
    <source>
        <dbReference type="EMBL" id="OVF09786.1"/>
    </source>
</evidence>
<feature type="compositionally biased region" description="Basic and acidic residues" evidence="1">
    <location>
        <begin position="455"/>
        <end position="471"/>
    </location>
</feature>
<protein>
    <recommendedName>
        <fullName evidence="2">DUF7082 domain-containing protein</fullName>
    </recommendedName>
</protein>
<accession>A0AA91Q1S2</accession>
<sequence length="491" mass="54359">MRQQDCSGSKLIRTSTLSSEFIRNNLDVINTTVDLNVSDKINQMSDNWTREEEMQGRRLVKLTVTNESMSKFCVSADAVSPADYNPRDLVVSCIRWAEKNVDVVTSVDIIVVLEYFVGQAFSIEEKSRIRRNLQFLKPFTITKTNEDSKRLFNAIMAMENPRPRNIEKDLKVFKWADLFVAVSKVLSKYSPNPNREGSGVETSVPVNGTYNTNGTNGTNGFAVENGKLPSQEGVGIKANGVSSSESPDDKNPNLEWSSSVTRSSKSCPTSVRVVPSPSTMSSQECRRPFEPMEESRVFANDGLPVYNGSEASSSSTDLSLRAKSQSTSTSIFMPMDDKSSSSLCVGKDKEDRSSSDGDTSSGSRTSVVERRPALEDIPSGEAVSRLSTANMKKHDLEQEMSEDPASRLARISLKDNPKRRRRRKRRNGVKKVKLPGVESSMERTFPLPSPQQIERYSHEEDSVHLAPRESPDESSSMSSIIDSGKSSPSDC</sequence>
<comment type="caution">
    <text evidence="3">The sequence shown here is derived from an EMBL/GenBank/DDBJ whole genome shotgun (WGS) entry which is preliminary data.</text>
</comment>
<dbReference type="GO" id="GO:0005634">
    <property type="term" value="C:nucleus"/>
    <property type="evidence" value="ECO:0007669"/>
    <property type="project" value="TreeGrafter"/>
</dbReference>
<feature type="compositionally biased region" description="Basic residues" evidence="1">
    <location>
        <begin position="417"/>
        <end position="433"/>
    </location>
</feature>
<feature type="compositionally biased region" description="Polar residues" evidence="1">
    <location>
        <begin position="254"/>
        <end position="269"/>
    </location>
</feature>
<feature type="region of interest" description="Disordered" evidence="1">
    <location>
        <begin position="308"/>
        <end position="491"/>
    </location>
</feature>
<dbReference type="Pfam" id="PF23305">
    <property type="entry name" value="DUF7082"/>
    <property type="match status" value="1"/>
</dbReference>
<feature type="compositionally biased region" description="Low complexity" evidence="1">
    <location>
        <begin position="473"/>
        <end position="491"/>
    </location>
</feature>
<feature type="compositionally biased region" description="Polar residues" evidence="1">
    <location>
        <begin position="191"/>
        <end position="206"/>
    </location>
</feature>
<feature type="region of interest" description="Disordered" evidence="1">
    <location>
        <begin position="191"/>
        <end position="290"/>
    </location>
</feature>